<name>A0A1Q2MF24_9BACT</name>
<dbReference type="InterPro" id="IPR036278">
    <property type="entry name" value="Sialidase_sf"/>
</dbReference>
<accession>A0A1Q2MF24</accession>
<evidence type="ECO:0000259" key="4">
    <source>
        <dbReference type="SMART" id="SM00560"/>
    </source>
</evidence>
<gene>
    <name evidence="5" type="ORF">SMSP2_01513</name>
</gene>
<sequence length="679" mass="74815" precursor="true">MSFKVRVCAFFVFIVLTFCGSVFAAYADIVASDEPVVWLRFDEYIYSDGRPAEDAAENIGSATYQGDAMPAAAGIDVKSCWFNGHTAGIDLGSELGPLLDGSEAITFEAWIKNSYLSSSESGRQVFITMIDDDIAGLGVEIGAYNDSSGYLRVGARSNINDQYANVVTAFTSVNQWTHLACVADFAADNMKIYYNGVLKKNSIVNFSSDSYTYGGSSQNGQIGRTPDMEKFYRGFIDEAAVYNKALSENEIVEHYTSGSPSEPADLWVSQVNDEGTAEGPYLASPSVYKFSSGVIVASHDYWGPNNPFSSGSVIKISYDNGKTWWHRGQVTGVKGGSLFEHNGALYHLGASGGIANITIAKSTNYGATWTTPTNSTSGLLFEAEEIGTTGYSSYATTVLFANGRVYRVFEPRVSYLPFGACFWAVIISADLDDDLLDASSWTMTNSLQMDPSWPDPAWNCKSPGWTEGNAVQGPDGQIYAVMRFHSDPAVNKAAVLTLSEDNTTLSFDPQTGFIDFPGGRNKFHIHRDSETGVYLSLVNNNTDPSRPAQRNTLSLIASDDVYNWRHVRTIIQDNSPMSWYESMLNVGFQYVVWDFDGDDMIFVSRTAYDGAANYHDSNKITFHRIENYMDFVAACGNWGYSQMDLNMDCVVDLMDFSLFFSDWMGCTRPYYEGCVEGNF</sequence>
<evidence type="ECO:0000256" key="3">
    <source>
        <dbReference type="SAM" id="SignalP"/>
    </source>
</evidence>
<keyword evidence="1 3" id="KW-0732">Signal</keyword>
<dbReference type="SUPFAM" id="SSF49899">
    <property type="entry name" value="Concanavalin A-like lectins/glucanases"/>
    <property type="match status" value="1"/>
</dbReference>
<dbReference type="Pfam" id="PF13385">
    <property type="entry name" value="Laminin_G_3"/>
    <property type="match status" value="1"/>
</dbReference>
<reference evidence="6" key="1">
    <citation type="submission" date="2017-02" db="EMBL/GenBank/DDBJ databases">
        <title>Comparative genomics and description of representatives of a novel lineage of planctomycetes thriving in anoxic sediments.</title>
        <authorList>
            <person name="Spring S."/>
            <person name="Bunk B."/>
            <person name="Sproer C."/>
        </authorList>
    </citation>
    <scope>NUCLEOTIDE SEQUENCE [LARGE SCALE GENOMIC DNA]</scope>
    <source>
        <strain evidence="6">SM-Chi-D1</strain>
    </source>
</reference>
<keyword evidence="2" id="KW-1015">Disulfide bond</keyword>
<proteinExistence type="predicted"/>
<dbReference type="RefSeq" id="WP_146683358.1">
    <property type="nucleotide sequence ID" value="NZ_CP019646.1"/>
</dbReference>
<dbReference type="Gene3D" id="2.120.10.10">
    <property type="match status" value="1"/>
</dbReference>
<dbReference type="OrthoDB" id="9021327at2"/>
<dbReference type="InterPro" id="IPR006558">
    <property type="entry name" value="LamG-like"/>
</dbReference>
<evidence type="ECO:0000313" key="5">
    <source>
        <dbReference type="EMBL" id="AQQ71148.1"/>
    </source>
</evidence>
<feature type="chain" id="PRO_5013247472" description="LamG-like jellyroll fold domain-containing protein" evidence="3">
    <location>
        <begin position="25"/>
        <end position="679"/>
    </location>
</feature>
<dbReference type="Proteomes" id="UP000188181">
    <property type="component" value="Chromosome"/>
</dbReference>
<dbReference type="CDD" id="cd15482">
    <property type="entry name" value="Sialidase_non-viral"/>
    <property type="match status" value="1"/>
</dbReference>
<feature type="signal peptide" evidence="3">
    <location>
        <begin position="1"/>
        <end position="24"/>
    </location>
</feature>
<dbReference type="STRING" id="1851148.SMSP2_01513"/>
<organism evidence="5 6">
    <name type="scientific">Limihaloglobus sulfuriphilus</name>
    <dbReference type="NCBI Taxonomy" id="1851148"/>
    <lineage>
        <taxon>Bacteria</taxon>
        <taxon>Pseudomonadati</taxon>
        <taxon>Planctomycetota</taxon>
        <taxon>Phycisphaerae</taxon>
        <taxon>Sedimentisphaerales</taxon>
        <taxon>Sedimentisphaeraceae</taxon>
        <taxon>Limihaloglobus</taxon>
    </lineage>
</organism>
<evidence type="ECO:0000256" key="2">
    <source>
        <dbReference type="ARBA" id="ARBA00023157"/>
    </source>
</evidence>
<dbReference type="AlphaFoldDB" id="A0A1Q2MF24"/>
<evidence type="ECO:0000256" key="1">
    <source>
        <dbReference type="ARBA" id="ARBA00022729"/>
    </source>
</evidence>
<dbReference type="SUPFAM" id="SSF50939">
    <property type="entry name" value="Sialidases"/>
    <property type="match status" value="1"/>
</dbReference>
<dbReference type="Gene3D" id="2.60.120.200">
    <property type="match status" value="1"/>
</dbReference>
<feature type="domain" description="LamG-like jellyroll fold" evidence="4">
    <location>
        <begin position="103"/>
        <end position="249"/>
    </location>
</feature>
<protein>
    <recommendedName>
        <fullName evidence="4">LamG-like jellyroll fold domain-containing protein</fullName>
    </recommendedName>
</protein>
<dbReference type="SMART" id="SM00560">
    <property type="entry name" value="LamGL"/>
    <property type="match status" value="1"/>
</dbReference>
<dbReference type="KEGG" id="pbas:SMSP2_01513"/>
<keyword evidence="6" id="KW-1185">Reference proteome</keyword>
<dbReference type="EMBL" id="CP019646">
    <property type="protein sequence ID" value="AQQ71148.1"/>
    <property type="molecule type" value="Genomic_DNA"/>
</dbReference>
<dbReference type="InterPro" id="IPR013320">
    <property type="entry name" value="ConA-like_dom_sf"/>
</dbReference>
<evidence type="ECO:0000313" key="6">
    <source>
        <dbReference type="Proteomes" id="UP000188181"/>
    </source>
</evidence>